<feature type="compositionally biased region" description="Low complexity" evidence="1">
    <location>
        <begin position="72"/>
        <end position="93"/>
    </location>
</feature>
<feature type="compositionally biased region" description="Pro residues" evidence="1">
    <location>
        <begin position="1"/>
        <end position="11"/>
    </location>
</feature>
<dbReference type="STRING" id="1165861.A0A0L0UR38"/>
<feature type="region of interest" description="Disordered" evidence="1">
    <location>
        <begin position="1"/>
        <end position="138"/>
    </location>
</feature>
<dbReference type="Proteomes" id="UP000054564">
    <property type="component" value="Unassembled WGS sequence"/>
</dbReference>
<dbReference type="EMBL" id="AJIL01000332">
    <property type="protein sequence ID" value="KNE89542.1"/>
    <property type="molecule type" value="Genomic_DNA"/>
</dbReference>
<dbReference type="PANTHER" id="PTHR28031">
    <property type="entry name" value="PROLINE-RICH PROTEIN HUA1"/>
    <property type="match status" value="1"/>
</dbReference>
<dbReference type="AlphaFoldDB" id="A0A0L0UR38"/>
<evidence type="ECO:0000313" key="3">
    <source>
        <dbReference type="Proteomes" id="UP000054564"/>
    </source>
</evidence>
<dbReference type="OrthoDB" id="2405700at2759"/>
<feature type="compositionally biased region" description="Basic residues" evidence="1">
    <location>
        <begin position="98"/>
        <end position="107"/>
    </location>
</feature>
<name>A0A0L0UR38_9BASI</name>
<gene>
    <name evidence="2" type="ORF">PSTG_17003</name>
</gene>
<dbReference type="InterPro" id="IPR038910">
    <property type="entry name" value="Hua1-like"/>
</dbReference>
<feature type="compositionally biased region" description="Low complexity" evidence="1">
    <location>
        <begin position="108"/>
        <end position="125"/>
    </location>
</feature>
<evidence type="ECO:0000313" key="2">
    <source>
        <dbReference type="EMBL" id="KNE89542.1"/>
    </source>
</evidence>
<keyword evidence="3" id="KW-1185">Reference proteome</keyword>
<accession>A0A0L0UR38</accession>
<protein>
    <submittedName>
        <fullName evidence="2">Uncharacterized protein</fullName>
    </submittedName>
</protein>
<dbReference type="PANTHER" id="PTHR28031:SF1">
    <property type="entry name" value="PROLINE-RICH PROTEIN HUA1"/>
    <property type="match status" value="1"/>
</dbReference>
<dbReference type="GO" id="GO:0005737">
    <property type="term" value="C:cytoplasm"/>
    <property type="evidence" value="ECO:0007669"/>
    <property type="project" value="TreeGrafter"/>
</dbReference>
<evidence type="ECO:0000256" key="1">
    <source>
        <dbReference type="SAM" id="MobiDB-lite"/>
    </source>
</evidence>
<comment type="caution">
    <text evidence="2">The sequence shown here is derived from an EMBL/GenBank/DDBJ whole genome shotgun (WGS) entry which is preliminary data.</text>
</comment>
<proteinExistence type="predicted"/>
<feature type="compositionally biased region" description="Pro residues" evidence="1">
    <location>
        <begin position="43"/>
        <end position="52"/>
    </location>
</feature>
<reference evidence="3" key="1">
    <citation type="submission" date="2014-03" db="EMBL/GenBank/DDBJ databases">
        <title>The Genome Sequence of Puccinia striiformis f. sp. tritici PST-78.</title>
        <authorList>
            <consortium name="The Broad Institute Genome Sequencing Platform"/>
            <person name="Cuomo C."/>
            <person name="Hulbert S."/>
            <person name="Chen X."/>
            <person name="Walker B."/>
            <person name="Young S.K."/>
            <person name="Zeng Q."/>
            <person name="Gargeya S."/>
            <person name="Fitzgerald M."/>
            <person name="Haas B."/>
            <person name="Abouelleil A."/>
            <person name="Alvarado L."/>
            <person name="Arachchi H.M."/>
            <person name="Berlin A.M."/>
            <person name="Chapman S.B."/>
            <person name="Goldberg J."/>
            <person name="Griggs A."/>
            <person name="Gujja S."/>
            <person name="Hansen M."/>
            <person name="Howarth C."/>
            <person name="Imamovic A."/>
            <person name="Larimer J."/>
            <person name="McCowan C."/>
            <person name="Montmayeur A."/>
            <person name="Murphy C."/>
            <person name="Neiman D."/>
            <person name="Pearson M."/>
            <person name="Priest M."/>
            <person name="Roberts A."/>
            <person name="Saif S."/>
            <person name="Shea T."/>
            <person name="Sisk P."/>
            <person name="Sykes S."/>
            <person name="Wortman J."/>
            <person name="Nusbaum C."/>
            <person name="Birren B."/>
        </authorList>
    </citation>
    <scope>NUCLEOTIDE SEQUENCE [LARGE SCALE GENOMIC DNA]</scope>
    <source>
        <strain evidence="3">race PST-78</strain>
    </source>
</reference>
<sequence>MSATAPPPLPPRLSHHHQRPQLEHQQPTPGPQQPSGSQEADEPPPAYTPSPADPTTLLEVGPQYPFQNTEPQHQQLHQTQHPSYYPQAQLNHHQPPPPHHHYHHQPHQSHGLQAPPVSSSSHAAPLPAPNEPTTVPTAGRPLLYENRILVYPYVNGTAYFCPKCCNTGFKGFDPNRPCRKCWTKYGKSWSVVRLSPMTTPSSTYTLQRPLPPNDVVVTPPPLVVRPGDPRIGGRLCLNCNGSGQKIEELTLFNVFTGGPNQEVCYSCRGTGRIFF</sequence>
<organism evidence="2 3">
    <name type="scientific">Puccinia striiformis f. sp. tritici PST-78</name>
    <dbReference type="NCBI Taxonomy" id="1165861"/>
    <lineage>
        <taxon>Eukaryota</taxon>
        <taxon>Fungi</taxon>
        <taxon>Dikarya</taxon>
        <taxon>Basidiomycota</taxon>
        <taxon>Pucciniomycotina</taxon>
        <taxon>Pucciniomycetes</taxon>
        <taxon>Pucciniales</taxon>
        <taxon>Pucciniaceae</taxon>
        <taxon>Puccinia</taxon>
    </lineage>
</organism>